<keyword evidence="2" id="KW-0472">Membrane</keyword>
<feature type="compositionally biased region" description="Basic residues" evidence="1">
    <location>
        <begin position="1"/>
        <end position="12"/>
    </location>
</feature>
<dbReference type="GeneID" id="22913821"/>
<dbReference type="AlphaFoldDB" id="A0A023B3U1"/>
<name>A0A023B3U1_GRENI</name>
<evidence type="ECO:0000256" key="2">
    <source>
        <dbReference type="SAM" id="Phobius"/>
    </source>
</evidence>
<keyword evidence="2" id="KW-1133">Transmembrane helix</keyword>
<gene>
    <name evidence="3" type="ORF">GNI_107000</name>
</gene>
<dbReference type="EMBL" id="AFNH02000796">
    <property type="protein sequence ID" value="EZG55944.1"/>
    <property type="molecule type" value="Genomic_DNA"/>
</dbReference>
<evidence type="ECO:0000256" key="1">
    <source>
        <dbReference type="SAM" id="MobiDB-lite"/>
    </source>
</evidence>
<reference evidence="3" key="1">
    <citation type="submission" date="2013-12" db="EMBL/GenBank/DDBJ databases">
        <authorList>
            <person name="Omoto C.K."/>
            <person name="Sibley D."/>
            <person name="Venepally P."/>
            <person name="Hadjithomas M."/>
            <person name="Karamycheva S."/>
            <person name="Brunk B."/>
            <person name="Roos D."/>
            <person name="Caler E."/>
            <person name="Lorenzi H."/>
        </authorList>
    </citation>
    <scope>NUCLEOTIDE SEQUENCE</scope>
</reference>
<keyword evidence="4" id="KW-1185">Reference proteome</keyword>
<dbReference type="VEuPathDB" id="CryptoDB:GNI_107000"/>
<dbReference type="RefSeq" id="XP_011131401.1">
    <property type="nucleotide sequence ID" value="XM_011133099.1"/>
</dbReference>
<feature type="compositionally biased region" description="Pro residues" evidence="1">
    <location>
        <begin position="30"/>
        <end position="40"/>
    </location>
</feature>
<comment type="caution">
    <text evidence="3">The sequence shown here is derived from an EMBL/GenBank/DDBJ whole genome shotgun (WGS) entry which is preliminary data.</text>
</comment>
<evidence type="ECO:0000313" key="4">
    <source>
        <dbReference type="Proteomes" id="UP000019763"/>
    </source>
</evidence>
<evidence type="ECO:0000313" key="3">
    <source>
        <dbReference type="EMBL" id="EZG55944.1"/>
    </source>
</evidence>
<feature type="region of interest" description="Disordered" evidence="1">
    <location>
        <begin position="1"/>
        <end position="74"/>
    </location>
</feature>
<accession>A0A023B3U1</accession>
<keyword evidence="2 3" id="KW-0812">Transmembrane</keyword>
<protein>
    <submittedName>
        <fullName evidence="3">Transmembrane protein</fullName>
    </submittedName>
</protein>
<sequence>MEKRQVRVRQFTRGRAAAHPQGSNPHGPSASPPGVSPPNVSPSGAASGRDRSEAATDSVAEKLTTTASSSAPLSGIEPSTDWWRLTHAALAALGSAALASTQRVVHRAVFLGWYAADTRLLGSWLTVRHYLVCWTVYFALSICVQAVLVHALNRLLPIDYPLLLGDGGLDAIAVLARNRTRDLPVATNVPEVDADPEEDTDYCQLLTFITTFCWIDSSIAIWLFKSSPYQSTSFVTLGFHDFAISSTAKWLSLRLNLAFRGGRSFPPPRLLAALQVVGAFLVLGAIAVAHYRRATRPYKTGSLARTCRLVAAQHFLQHFLWDLKQRL</sequence>
<feature type="transmembrane region" description="Helical" evidence="2">
    <location>
        <begin position="271"/>
        <end position="291"/>
    </location>
</feature>
<feature type="transmembrane region" description="Helical" evidence="2">
    <location>
        <begin position="129"/>
        <end position="152"/>
    </location>
</feature>
<organism evidence="3 4">
    <name type="scientific">Gregarina niphandrodes</name>
    <name type="common">Septate eugregarine</name>
    <dbReference type="NCBI Taxonomy" id="110365"/>
    <lineage>
        <taxon>Eukaryota</taxon>
        <taxon>Sar</taxon>
        <taxon>Alveolata</taxon>
        <taxon>Apicomplexa</taxon>
        <taxon>Conoidasida</taxon>
        <taxon>Gregarinasina</taxon>
        <taxon>Eugregarinorida</taxon>
        <taxon>Gregarinidae</taxon>
        <taxon>Gregarina</taxon>
    </lineage>
</organism>
<proteinExistence type="predicted"/>
<dbReference type="Proteomes" id="UP000019763">
    <property type="component" value="Unassembled WGS sequence"/>
</dbReference>